<keyword evidence="2" id="KW-1133">Transmembrane helix</keyword>
<dbReference type="Pfam" id="PF12146">
    <property type="entry name" value="Hydrolase_4"/>
    <property type="match status" value="1"/>
</dbReference>
<feature type="transmembrane region" description="Helical" evidence="2">
    <location>
        <begin position="6"/>
        <end position="27"/>
    </location>
</feature>
<keyword evidence="2" id="KW-0812">Transmembrane</keyword>
<evidence type="ECO:0000313" key="4">
    <source>
        <dbReference type="EMBL" id="RFB05609.1"/>
    </source>
</evidence>
<dbReference type="EMBL" id="QUQO01000001">
    <property type="protein sequence ID" value="RFB05609.1"/>
    <property type="molecule type" value="Genomic_DNA"/>
</dbReference>
<organism evidence="4 5">
    <name type="scientific">Parvularcula marina</name>
    <dbReference type="NCBI Taxonomy" id="2292771"/>
    <lineage>
        <taxon>Bacteria</taxon>
        <taxon>Pseudomonadati</taxon>
        <taxon>Pseudomonadota</taxon>
        <taxon>Alphaproteobacteria</taxon>
        <taxon>Parvularculales</taxon>
        <taxon>Parvularculaceae</taxon>
        <taxon>Parvularcula</taxon>
    </lineage>
</organism>
<protein>
    <submittedName>
        <fullName evidence="4">Alpha/beta hydrolase</fullName>
    </submittedName>
</protein>
<dbReference type="PRINTS" id="PR00111">
    <property type="entry name" value="ABHYDROLASE"/>
</dbReference>
<dbReference type="PANTHER" id="PTHR43798:SF33">
    <property type="entry name" value="HYDROLASE, PUTATIVE (AFU_ORTHOLOGUE AFUA_2G14860)-RELATED"/>
    <property type="match status" value="1"/>
</dbReference>
<dbReference type="InterPro" id="IPR022742">
    <property type="entry name" value="Hydrolase_4"/>
</dbReference>
<dbReference type="SUPFAM" id="SSF53474">
    <property type="entry name" value="alpha/beta-Hydrolases"/>
    <property type="match status" value="1"/>
</dbReference>
<feature type="domain" description="Serine aminopeptidase S33" evidence="3">
    <location>
        <begin position="86"/>
        <end position="199"/>
    </location>
</feature>
<name>A0A371RJJ1_9PROT</name>
<proteinExistence type="predicted"/>
<dbReference type="InterPro" id="IPR050266">
    <property type="entry name" value="AB_hydrolase_sf"/>
</dbReference>
<reference evidence="4 5" key="1">
    <citation type="submission" date="2018-08" db="EMBL/GenBank/DDBJ databases">
        <title>Parvularcula sp. SM1705, isolated from surface water of the South Sea China.</title>
        <authorList>
            <person name="Sun L."/>
        </authorList>
    </citation>
    <scope>NUCLEOTIDE SEQUENCE [LARGE SCALE GENOMIC DNA]</scope>
    <source>
        <strain evidence="4 5">SM1705</strain>
    </source>
</reference>
<dbReference type="PANTHER" id="PTHR43798">
    <property type="entry name" value="MONOACYLGLYCEROL LIPASE"/>
    <property type="match status" value="1"/>
</dbReference>
<sequence length="341" mass="36930">MKLLKWSSIVVLALLAIYLGGATWLLMQKTEDPFADYPMEEAGWRTLQEFGGTDFSQDYAYTEREFTARDDTTLSARVYGENDGTQIVYLHGVNSRAELLNKSAGLLSGASGAQVITPDIRGHGKSGGAPYRVDYIGQYEKDLADIVSVLREENPDGRIIIAGHSMGGGIAMRFALLEEKPTIDGYLLFSPNFGEGPTQHPTPETAGTAEDPGRPFVLFDQKPFLGVLMYNMLGITLANDTPVLYFNAPGEPVAYSYGAILSAQPVAPKDSSKALAAVDVPLFVMIGERDEVFLASAYPEFVSTHSDGEAVVIPRHGHNSLMNDPAVMEKAAAWLAETADL</sequence>
<keyword evidence="5" id="KW-1185">Reference proteome</keyword>
<dbReference type="Proteomes" id="UP000264589">
    <property type="component" value="Unassembled WGS sequence"/>
</dbReference>
<dbReference type="InterPro" id="IPR029058">
    <property type="entry name" value="AB_hydrolase_fold"/>
</dbReference>
<evidence type="ECO:0000256" key="1">
    <source>
        <dbReference type="SAM" id="MobiDB-lite"/>
    </source>
</evidence>
<gene>
    <name evidence="4" type="ORF">DX908_10235</name>
</gene>
<accession>A0A371RJJ1</accession>
<dbReference type="InterPro" id="IPR000073">
    <property type="entry name" value="AB_hydrolase_1"/>
</dbReference>
<dbReference type="GO" id="GO:0016020">
    <property type="term" value="C:membrane"/>
    <property type="evidence" value="ECO:0007669"/>
    <property type="project" value="TreeGrafter"/>
</dbReference>
<comment type="caution">
    <text evidence="4">The sequence shown here is derived from an EMBL/GenBank/DDBJ whole genome shotgun (WGS) entry which is preliminary data.</text>
</comment>
<keyword evidence="2" id="KW-0472">Membrane</keyword>
<dbReference type="Gene3D" id="3.40.50.1820">
    <property type="entry name" value="alpha/beta hydrolase"/>
    <property type="match status" value="1"/>
</dbReference>
<feature type="region of interest" description="Disordered" evidence="1">
    <location>
        <begin position="194"/>
        <end position="214"/>
    </location>
</feature>
<evidence type="ECO:0000256" key="2">
    <source>
        <dbReference type="SAM" id="Phobius"/>
    </source>
</evidence>
<evidence type="ECO:0000313" key="5">
    <source>
        <dbReference type="Proteomes" id="UP000264589"/>
    </source>
</evidence>
<dbReference type="OrthoDB" id="9808398at2"/>
<evidence type="ECO:0000259" key="3">
    <source>
        <dbReference type="Pfam" id="PF12146"/>
    </source>
</evidence>
<dbReference type="AlphaFoldDB" id="A0A371RJJ1"/>
<dbReference type="RefSeq" id="WP_116392243.1">
    <property type="nucleotide sequence ID" value="NZ_QUQO01000001.1"/>
</dbReference>
<dbReference type="InParanoid" id="A0A371RJJ1"/>
<dbReference type="GO" id="GO:0016787">
    <property type="term" value="F:hydrolase activity"/>
    <property type="evidence" value="ECO:0007669"/>
    <property type="project" value="UniProtKB-KW"/>
</dbReference>
<keyword evidence="4" id="KW-0378">Hydrolase</keyword>